<gene>
    <name evidence="2" type="ORF">GCM10011503_03030</name>
</gene>
<feature type="signal peptide" evidence="1">
    <location>
        <begin position="1"/>
        <end position="22"/>
    </location>
</feature>
<reference evidence="3" key="1">
    <citation type="journal article" date="2019" name="Int. J. Syst. Evol. Microbiol.">
        <title>The Global Catalogue of Microorganisms (GCM) 10K type strain sequencing project: providing services to taxonomists for standard genome sequencing and annotation.</title>
        <authorList>
            <consortium name="The Broad Institute Genomics Platform"/>
            <consortium name="The Broad Institute Genome Sequencing Center for Infectious Disease"/>
            <person name="Wu L."/>
            <person name="Ma J."/>
        </authorList>
    </citation>
    <scope>NUCLEOTIDE SEQUENCE [LARGE SCALE GENOMIC DNA]</scope>
    <source>
        <strain evidence="3">CGMCC 1.15928</strain>
    </source>
</reference>
<comment type="caution">
    <text evidence="2">The sequence shown here is derived from an EMBL/GenBank/DDBJ whole genome shotgun (WGS) entry which is preliminary data.</text>
</comment>
<dbReference type="Proteomes" id="UP000628854">
    <property type="component" value="Unassembled WGS sequence"/>
</dbReference>
<name>A0ABQ1J3N0_9PROT</name>
<dbReference type="RefSeq" id="WP_084393921.1">
    <property type="nucleotide sequence ID" value="NZ_BMKF01000001.1"/>
</dbReference>
<proteinExistence type="predicted"/>
<feature type="chain" id="PRO_5045867538" evidence="1">
    <location>
        <begin position="23"/>
        <end position="231"/>
    </location>
</feature>
<evidence type="ECO:0000313" key="2">
    <source>
        <dbReference type="EMBL" id="GGB58019.1"/>
    </source>
</evidence>
<evidence type="ECO:0000256" key="1">
    <source>
        <dbReference type="SAM" id="SignalP"/>
    </source>
</evidence>
<evidence type="ECO:0000313" key="3">
    <source>
        <dbReference type="Proteomes" id="UP000628854"/>
    </source>
</evidence>
<keyword evidence="1" id="KW-0732">Signal</keyword>
<dbReference type="EMBL" id="BMKF01000001">
    <property type="protein sequence ID" value="GGB58019.1"/>
    <property type="molecule type" value="Genomic_DNA"/>
</dbReference>
<organism evidence="2 3">
    <name type="scientific">Henriciella pelagia</name>
    <dbReference type="NCBI Taxonomy" id="1977912"/>
    <lineage>
        <taxon>Bacteria</taxon>
        <taxon>Pseudomonadati</taxon>
        <taxon>Pseudomonadota</taxon>
        <taxon>Alphaproteobacteria</taxon>
        <taxon>Hyphomonadales</taxon>
        <taxon>Hyphomonadaceae</taxon>
        <taxon>Henriciella</taxon>
    </lineage>
</organism>
<sequence length="231" mass="23826">MKLSVSTLAVAALVAMAPVAVAQNGAAAPKSASEKPVAPAAMAEALAGFHVAILRDDEGGIASVGNGSGQAAVVSFLEPEAAKKAQASLDSEAMLVDVVPLAAIMNSWAGPVVFETGADEIEKAKELGPEGAEYLAPVFFVTTEGKETMMKTPTGDVTPILPSYRNATQMVDKLAAQGIDEDTIEIVPIELADVLRQISTVHSNSHYRVFTHPETVAMIEAKAEAARSGGG</sequence>
<keyword evidence="3" id="KW-1185">Reference proteome</keyword>
<accession>A0ABQ1J3N0</accession>
<protein>
    <submittedName>
        <fullName evidence="2">Uncharacterized protein</fullName>
    </submittedName>
</protein>